<reference evidence="3 4" key="1">
    <citation type="submission" date="2024-09" db="EMBL/GenBank/DDBJ databases">
        <title>Chromosome-scale assembly of Riccia fluitans.</title>
        <authorList>
            <person name="Paukszto L."/>
            <person name="Sawicki J."/>
            <person name="Karawczyk K."/>
            <person name="Piernik-Szablinska J."/>
            <person name="Szczecinska M."/>
            <person name="Mazdziarz M."/>
        </authorList>
    </citation>
    <scope>NUCLEOTIDE SEQUENCE [LARGE SCALE GENOMIC DNA]</scope>
    <source>
        <strain evidence="3">Rf_01</strain>
        <tissue evidence="3">Aerial parts of the thallus</tissue>
    </source>
</reference>
<dbReference type="PANTHER" id="PTHR31213">
    <property type="entry name" value="OS08G0374000 PROTEIN-RELATED"/>
    <property type="match status" value="1"/>
</dbReference>
<name>A0ABD1XHU2_9MARC</name>
<dbReference type="Gene3D" id="3.30.530.20">
    <property type="match status" value="1"/>
</dbReference>
<organism evidence="3 4">
    <name type="scientific">Riccia fluitans</name>
    <dbReference type="NCBI Taxonomy" id="41844"/>
    <lineage>
        <taxon>Eukaryota</taxon>
        <taxon>Viridiplantae</taxon>
        <taxon>Streptophyta</taxon>
        <taxon>Embryophyta</taxon>
        <taxon>Marchantiophyta</taxon>
        <taxon>Marchantiopsida</taxon>
        <taxon>Marchantiidae</taxon>
        <taxon>Marchantiales</taxon>
        <taxon>Ricciaceae</taxon>
        <taxon>Riccia</taxon>
    </lineage>
</organism>
<gene>
    <name evidence="3" type="ORF">R1flu_027090</name>
</gene>
<evidence type="ECO:0000313" key="3">
    <source>
        <dbReference type="EMBL" id="KAL2608517.1"/>
    </source>
</evidence>
<dbReference type="InterPro" id="IPR023393">
    <property type="entry name" value="START-like_dom_sf"/>
</dbReference>
<dbReference type="SMART" id="SM01037">
    <property type="entry name" value="Bet_v_1"/>
    <property type="match status" value="1"/>
</dbReference>
<sequence>MISKRSVPAPRKFRGVTRLMHTSKTREDSRAQDPLLIRFRSHPTSSEIKMAFEHEVELDVSAAAIWLAFRDQNTILPKLLPEAIASIEVVEGEGAPGTTRLIKLGSVSPDSGYVKEKLVSIDLENRIVVTEEVEGGHLVQFGFTKWVQTLKLISTGENTSTVHVTAEFEGGSEENIAKSNEVTKHGLTGTFKALEQYVKSSS</sequence>
<protein>
    <recommendedName>
        <fullName evidence="2">Bet v I/Major latex protein domain-containing protein</fullName>
    </recommendedName>
</protein>
<dbReference type="CDD" id="cd07816">
    <property type="entry name" value="Bet_v1-like"/>
    <property type="match status" value="1"/>
</dbReference>
<comment type="similarity">
    <text evidence="1">Belongs to the BetVI family.</text>
</comment>
<dbReference type="FunFam" id="3.30.530.20:FF:000007">
    <property type="entry name" value="Major pollen allergen Bet v 1-A"/>
    <property type="match status" value="1"/>
</dbReference>
<accession>A0ABD1XHU2</accession>
<dbReference type="InterPro" id="IPR000916">
    <property type="entry name" value="Bet_v_I/MLP"/>
</dbReference>
<dbReference type="EMBL" id="JBHFFA010000008">
    <property type="protein sequence ID" value="KAL2608517.1"/>
    <property type="molecule type" value="Genomic_DNA"/>
</dbReference>
<evidence type="ECO:0000256" key="1">
    <source>
        <dbReference type="ARBA" id="ARBA00009744"/>
    </source>
</evidence>
<dbReference type="InterPro" id="IPR050279">
    <property type="entry name" value="Plant_def-hormone_signal"/>
</dbReference>
<dbReference type="PANTHER" id="PTHR31213:SF24">
    <property type="entry name" value="OS08G0374000 PROTEIN"/>
    <property type="match status" value="1"/>
</dbReference>
<dbReference type="AlphaFoldDB" id="A0ABD1XHU2"/>
<evidence type="ECO:0000313" key="4">
    <source>
        <dbReference type="Proteomes" id="UP001605036"/>
    </source>
</evidence>
<dbReference type="SUPFAM" id="SSF55961">
    <property type="entry name" value="Bet v1-like"/>
    <property type="match status" value="1"/>
</dbReference>
<dbReference type="Pfam" id="PF00407">
    <property type="entry name" value="Bet_v_1"/>
    <property type="match status" value="1"/>
</dbReference>
<proteinExistence type="inferred from homology"/>
<comment type="caution">
    <text evidence="3">The sequence shown here is derived from an EMBL/GenBank/DDBJ whole genome shotgun (WGS) entry which is preliminary data.</text>
</comment>
<keyword evidence="4" id="KW-1185">Reference proteome</keyword>
<dbReference type="Proteomes" id="UP001605036">
    <property type="component" value="Unassembled WGS sequence"/>
</dbReference>
<evidence type="ECO:0000259" key="2">
    <source>
        <dbReference type="SMART" id="SM01037"/>
    </source>
</evidence>
<feature type="domain" description="Bet v I/Major latex protein" evidence="2">
    <location>
        <begin position="47"/>
        <end position="201"/>
    </location>
</feature>